<name>A0A915E8U6_9BILA</name>
<dbReference type="InterPro" id="IPR013320">
    <property type="entry name" value="ConA-like_dom_sf"/>
</dbReference>
<feature type="region of interest" description="Disordered" evidence="5">
    <location>
        <begin position="530"/>
        <end position="553"/>
    </location>
</feature>
<dbReference type="InterPro" id="IPR019787">
    <property type="entry name" value="Znf_PHD-finger"/>
</dbReference>
<proteinExistence type="predicted"/>
<sequence>MTLPSNFEGDGEDKELIFSEDFLTIEHSGKSEVTKISARSRHPIPSSCKLFYFEVTILQMNGKNARVGVGFKETHNSKYCLPGEQFDSYGLLTDGFFRCHRSQKVCERPIPAGSTIGCGIDLTYKRIFFTLKGKRIGHSIGIPLDLTCIHQWVLLYDLGEYTAYCQENSTHWLNRPVIGPLQTMMQPLTLEETLCRQNQSKLFYDHSHLHLPQHWNISDRRRSLLVSKCGMSVLLENMGRTDEEAATVRSNAPIPSSCPFITTNTISVGFSLKTAPLYELPGWNCKSIGYHGNEGKFFGCADWDGSDYGPAFESGDVIGCMLNFKHKEHFFTRNGKRLGNINGLMSSKTSSVFETNQGIYPAVGMVNKYAEVCANFGQLPFCFDLIQYAKELAIEKVPLTTIQNKDQQQQGNISPDLLNSSSSSCSPCNSVELVCQVGDSTNNDSPMLNCDRCDLNYHSNCLKPALSKSPTHKKKEWVCSKCEKALKGPHKVPVYAEVSPMQIITRVHPVKKFSFVSPYQSLIHTLSSLAVEAEEEEEEDEEDVQELSQNAKDAPLNEAYQSLRTADLFCNLRDNILMRNSKVQHASKNLSSRESSTAIEDDSCQRVDGQRRSGISNARSTTPRARRTSVEPRKRRRPSTPGPGSCSNTTVQTDGSASCNKSLQKKVIRLSESSVQSSPSTTNTFVQTPSRTYRTVETQTEVETPVEPTNHANHKETTIDMARQSTQQNTSNDEISNMKQIFYHYLKSEILEECKKVDDFICQKNCGKAIKQIERHFPEVFEKKKDLKILLEIYDYSDSLWRAKFPDSSAVNDKTELSDQTSRRISSADAPSTSGTSDAIKTETKQNSANLEGREALPNQTVKQCKLESPGRESVEVLRN</sequence>
<dbReference type="WBParaSite" id="jg3588">
    <property type="protein sequence ID" value="jg3588"/>
    <property type="gene ID" value="jg3588"/>
</dbReference>
<keyword evidence="1" id="KW-0479">Metal-binding</keyword>
<keyword evidence="3" id="KW-0862">Zinc</keyword>
<dbReference type="InterPro" id="IPR013083">
    <property type="entry name" value="Znf_RING/FYVE/PHD"/>
</dbReference>
<evidence type="ECO:0000256" key="3">
    <source>
        <dbReference type="ARBA" id="ARBA00022833"/>
    </source>
</evidence>
<dbReference type="InterPro" id="IPR011011">
    <property type="entry name" value="Znf_FYVE_PHD"/>
</dbReference>
<feature type="compositionally biased region" description="Basic and acidic residues" evidence="5">
    <location>
        <begin position="865"/>
        <end position="880"/>
    </location>
</feature>
<dbReference type="PANTHER" id="PTHR12864">
    <property type="entry name" value="RAN BINDING PROTEIN 9-RELATED"/>
    <property type="match status" value="1"/>
</dbReference>
<reference evidence="9" key="1">
    <citation type="submission" date="2022-11" db="UniProtKB">
        <authorList>
            <consortium name="WormBaseParasite"/>
        </authorList>
    </citation>
    <scope>IDENTIFICATION</scope>
</reference>
<dbReference type="InterPro" id="IPR044736">
    <property type="entry name" value="Gid1/RanBPM/SPLA_SPRY"/>
</dbReference>
<dbReference type="SUPFAM" id="SSF57903">
    <property type="entry name" value="FYVE/PHD zinc finger"/>
    <property type="match status" value="1"/>
</dbReference>
<accession>A0A915E8U6</accession>
<feature type="region of interest" description="Disordered" evidence="5">
    <location>
        <begin position="583"/>
        <end position="658"/>
    </location>
</feature>
<dbReference type="InterPro" id="IPR003877">
    <property type="entry name" value="SPRY_dom"/>
</dbReference>
<dbReference type="InterPro" id="IPR001965">
    <property type="entry name" value="Znf_PHD"/>
</dbReference>
<feature type="region of interest" description="Disordered" evidence="5">
    <location>
        <begin position="812"/>
        <end position="880"/>
    </location>
</feature>
<feature type="domain" description="B30.2/SPRY" evidence="7">
    <location>
        <begin position="182"/>
        <end position="381"/>
    </location>
</feature>
<evidence type="ECO:0000259" key="6">
    <source>
        <dbReference type="PROSITE" id="PS50016"/>
    </source>
</evidence>
<feature type="compositionally biased region" description="Polar residues" evidence="5">
    <location>
        <begin position="645"/>
        <end position="658"/>
    </location>
</feature>
<dbReference type="Proteomes" id="UP000887574">
    <property type="component" value="Unplaced"/>
</dbReference>
<dbReference type="Gene3D" id="2.60.120.920">
    <property type="match status" value="2"/>
</dbReference>
<dbReference type="InterPro" id="IPR001870">
    <property type="entry name" value="B30.2/SPRY"/>
</dbReference>
<dbReference type="PROSITE" id="PS50016">
    <property type="entry name" value="ZF_PHD_2"/>
    <property type="match status" value="1"/>
</dbReference>
<dbReference type="PROSITE" id="PS50188">
    <property type="entry name" value="B302_SPRY"/>
    <property type="match status" value="2"/>
</dbReference>
<evidence type="ECO:0000313" key="9">
    <source>
        <dbReference type="WBParaSite" id="jg3588"/>
    </source>
</evidence>
<feature type="domain" description="PHD-type" evidence="6">
    <location>
        <begin position="422"/>
        <end position="485"/>
    </location>
</feature>
<protein>
    <submittedName>
        <fullName evidence="9">B30.2/SPRY domain-containing protein</fullName>
    </submittedName>
</protein>
<evidence type="ECO:0000256" key="1">
    <source>
        <dbReference type="ARBA" id="ARBA00022723"/>
    </source>
</evidence>
<feature type="compositionally biased region" description="Polar residues" evidence="5">
    <location>
        <begin position="583"/>
        <end position="598"/>
    </location>
</feature>
<dbReference type="SUPFAM" id="SSF49899">
    <property type="entry name" value="Concanavalin A-like lectins/glucanases"/>
    <property type="match status" value="2"/>
</dbReference>
<dbReference type="GO" id="GO:0008270">
    <property type="term" value="F:zinc ion binding"/>
    <property type="evidence" value="ECO:0007669"/>
    <property type="project" value="UniProtKB-KW"/>
</dbReference>
<dbReference type="SMART" id="SM00449">
    <property type="entry name" value="SPRY"/>
    <property type="match status" value="2"/>
</dbReference>
<dbReference type="Gene3D" id="3.30.40.10">
    <property type="entry name" value="Zinc/RING finger domain, C3HC4 (zinc finger)"/>
    <property type="match status" value="1"/>
</dbReference>
<feature type="compositionally biased region" description="Polar residues" evidence="5">
    <location>
        <begin position="818"/>
        <end position="850"/>
    </location>
</feature>
<evidence type="ECO:0000256" key="5">
    <source>
        <dbReference type="SAM" id="MobiDB-lite"/>
    </source>
</evidence>
<dbReference type="SMART" id="SM00249">
    <property type="entry name" value="PHD"/>
    <property type="match status" value="1"/>
</dbReference>
<dbReference type="InterPro" id="IPR050618">
    <property type="entry name" value="Ubq-SigPath_Reg"/>
</dbReference>
<feature type="compositionally biased region" description="Acidic residues" evidence="5">
    <location>
        <begin position="532"/>
        <end position="545"/>
    </location>
</feature>
<dbReference type="CDD" id="cd12885">
    <property type="entry name" value="SPRY_RanBP_like"/>
    <property type="match status" value="1"/>
</dbReference>
<keyword evidence="2 4" id="KW-0863">Zinc-finger</keyword>
<feature type="domain" description="B30.2/SPRY" evidence="7">
    <location>
        <begin position="1"/>
        <end position="171"/>
    </location>
</feature>
<evidence type="ECO:0000256" key="2">
    <source>
        <dbReference type="ARBA" id="ARBA00022771"/>
    </source>
</evidence>
<evidence type="ECO:0000259" key="7">
    <source>
        <dbReference type="PROSITE" id="PS50188"/>
    </source>
</evidence>
<keyword evidence="8" id="KW-1185">Reference proteome</keyword>
<dbReference type="Pfam" id="PF00628">
    <property type="entry name" value="PHD"/>
    <property type="match status" value="1"/>
</dbReference>
<evidence type="ECO:0000256" key="4">
    <source>
        <dbReference type="PROSITE-ProRule" id="PRU00146"/>
    </source>
</evidence>
<dbReference type="InterPro" id="IPR043136">
    <property type="entry name" value="B30.2/SPRY_sf"/>
</dbReference>
<dbReference type="Pfam" id="PF00622">
    <property type="entry name" value="SPRY"/>
    <property type="match status" value="2"/>
</dbReference>
<organism evidence="8 9">
    <name type="scientific">Ditylenchus dipsaci</name>
    <dbReference type="NCBI Taxonomy" id="166011"/>
    <lineage>
        <taxon>Eukaryota</taxon>
        <taxon>Metazoa</taxon>
        <taxon>Ecdysozoa</taxon>
        <taxon>Nematoda</taxon>
        <taxon>Chromadorea</taxon>
        <taxon>Rhabditida</taxon>
        <taxon>Tylenchina</taxon>
        <taxon>Tylenchomorpha</taxon>
        <taxon>Sphaerularioidea</taxon>
        <taxon>Anguinidae</taxon>
        <taxon>Anguininae</taxon>
        <taxon>Ditylenchus</taxon>
    </lineage>
</organism>
<dbReference type="AlphaFoldDB" id="A0A915E8U6"/>
<evidence type="ECO:0000313" key="8">
    <source>
        <dbReference type="Proteomes" id="UP000887574"/>
    </source>
</evidence>